<accession>A0A3E1Y851</accession>
<sequence>MPSVLRIIKIALVGLVGILVACNEVRHQQPQSAIGDTIKVQQHKSSSTLRHANGGAKDDYDIVTLKSLIRPFKDYLSMTVSDSSFITENGVTLGLSEN</sequence>
<dbReference type="Proteomes" id="UP000260644">
    <property type="component" value="Unassembled WGS sequence"/>
</dbReference>
<reference evidence="1 2" key="1">
    <citation type="submission" date="2018-07" db="EMBL/GenBank/DDBJ databases">
        <title>Chitinophaga K2CV101002-2 sp. nov., isolated from a monsoon evergreen broad-leaved forest soil.</title>
        <authorList>
            <person name="Lv Y."/>
        </authorList>
    </citation>
    <scope>NUCLEOTIDE SEQUENCE [LARGE SCALE GENOMIC DNA]</scope>
    <source>
        <strain evidence="1 2">GDMCC 1.1288</strain>
    </source>
</reference>
<comment type="caution">
    <text evidence="1">The sequence shown here is derived from an EMBL/GenBank/DDBJ whole genome shotgun (WGS) entry which is preliminary data.</text>
</comment>
<evidence type="ECO:0000313" key="1">
    <source>
        <dbReference type="EMBL" id="RFS21193.1"/>
    </source>
</evidence>
<evidence type="ECO:0000313" key="2">
    <source>
        <dbReference type="Proteomes" id="UP000260644"/>
    </source>
</evidence>
<organism evidence="1 2">
    <name type="scientific">Chitinophaga silvatica</name>
    <dbReference type="NCBI Taxonomy" id="2282649"/>
    <lineage>
        <taxon>Bacteria</taxon>
        <taxon>Pseudomonadati</taxon>
        <taxon>Bacteroidota</taxon>
        <taxon>Chitinophagia</taxon>
        <taxon>Chitinophagales</taxon>
        <taxon>Chitinophagaceae</taxon>
        <taxon>Chitinophaga</taxon>
    </lineage>
</organism>
<keyword evidence="2" id="KW-1185">Reference proteome</keyword>
<dbReference type="PROSITE" id="PS51257">
    <property type="entry name" value="PROKAR_LIPOPROTEIN"/>
    <property type="match status" value="1"/>
</dbReference>
<dbReference type="EMBL" id="QPMM01000009">
    <property type="protein sequence ID" value="RFS21193.1"/>
    <property type="molecule type" value="Genomic_DNA"/>
</dbReference>
<dbReference type="AlphaFoldDB" id="A0A3E1Y851"/>
<dbReference type="RefSeq" id="WP_116977141.1">
    <property type="nucleotide sequence ID" value="NZ_QPMM01000009.1"/>
</dbReference>
<proteinExistence type="predicted"/>
<name>A0A3E1Y851_9BACT</name>
<protein>
    <submittedName>
        <fullName evidence="1">Uncharacterized protein</fullName>
    </submittedName>
</protein>
<gene>
    <name evidence="1" type="ORF">DVR12_17825</name>
</gene>